<keyword evidence="1" id="KW-1133">Transmembrane helix</keyword>
<keyword evidence="3" id="KW-1185">Reference proteome</keyword>
<evidence type="ECO:0000313" key="3">
    <source>
        <dbReference type="Proteomes" id="UP000644875"/>
    </source>
</evidence>
<dbReference type="RefSeq" id="WP_199568209.1">
    <property type="nucleotide sequence ID" value="NZ_JAENBP010000009.1"/>
</dbReference>
<feature type="transmembrane region" description="Helical" evidence="1">
    <location>
        <begin position="99"/>
        <end position="118"/>
    </location>
</feature>
<sequence length="158" mass="17935">MTKENTYLRYILGFINILLIILAISLVFATIFFALGITNIDLFNNADMSFTMSLKDASPLATLLNLANSYIILFVLYCVRQFFKNIIADEIFVKQNVLLSKRVALLLAIASFFGNGIFQFQDYSFFNPTYIITALVVWTLSKILEKANDIAAENEFTI</sequence>
<evidence type="ECO:0000313" key="2">
    <source>
        <dbReference type="EMBL" id="MBJ8350297.1"/>
    </source>
</evidence>
<proteinExistence type="predicted"/>
<keyword evidence="1" id="KW-0812">Transmembrane</keyword>
<reference evidence="2 3" key="1">
    <citation type="journal article" date="2021" name="Int. J. Syst. Evol. Microbiol.">
        <title>Streptococcus vicugnae sp. nov., isolated from faeces of alpacas (Vicugna pacos) and cattle (Bos taurus), Streptococcus zalophi sp. nov., and Streptococcus pacificus sp. nov., isolated from respiratory tract of California sea lions (Zalophus californianus).</title>
        <authorList>
            <person name="Volokhov D.V."/>
            <person name="Zagorodnyaya T.A."/>
            <person name="Shen Z."/>
            <person name="Blom J."/>
            <person name="Furtak V.A."/>
            <person name="Eisenberg T."/>
            <person name="Fan P."/>
            <person name="Jeong K.C."/>
            <person name="Gao Y."/>
            <person name="Zhang S."/>
            <person name="Amselle M."/>
        </authorList>
    </citation>
    <scope>NUCLEOTIDE SEQUENCE [LARGE SCALE GENOMIC DNA]</scope>
    <source>
        <strain evidence="3">CSL7508-lung</strain>
    </source>
</reference>
<feature type="transmembrane region" description="Helical" evidence="1">
    <location>
        <begin position="12"/>
        <end position="37"/>
    </location>
</feature>
<dbReference type="AlphaFoldDB" id="A0A934UDY7"/>
<organism evidence="2 3">
    <name type="scientific">Streptococcus zalophi</name>
    <dbReference type="NCBI Taxonomy" id="640031"/>
    <lineage>
        <taxon>Bacteria</taxon>
        <taxon>Bacillati</taxon>
        <taxon>Bacillota</taxon>
        <taxon>Bacilli</taxon>
        <taxon>Lactobacillales</taxon>
        <taxon>Streptococcaceae</taxon>
        <taxon>Streptococcus</taxon>
    </lineage>
</organism>
<gene>
    <name evidence="2" type="ORF">JHK64_06620</name>
</gene>
<name>A0A934UDY7_9STRE</name>
<accession>A0A934UDY7</accession>
<feature type="transmembrane region" description="Helical" evidence="1">
    <location>
        <begin position="57"/>
        <end position="79"/>
    </location>
</feature>
<protein>
    <submittedName>
        <fullName evidence="2">DUF2975 domain-containing protein</fullName>
    </submittedName>
</protein>
<evidence type="ECO:0000256" key="1">
    <source>
        <dbReference type="SAM" id="Phobius"/>
    </source>
</evidence>
<keyword evidence="1" id="KW-0472">Membrane</keyword>
<dbReference type="EMBL" id="JAENBP010000009">
    <property type="protein sequence ID" value="MBJ8350297.1"/>
    <property type="molecule type" value="Genomic_DNA"/>
</dbReference>
<dbReference type="Proteomes" id="UP000644875">
    <property type="component" value="Unassembled WGS sequence"/>
</dbReference>
<comment type="caution">
    <text evidence="2">The sequence shown here is derived from an EMBL/GenBank/DDBJ whole genome shotgun (WGS) entry which is preliminary data.</text>
</comment>